<dbReference type="OrthoDB" id="1145at2"/>
<dbReference type="Pfam" id="PF14759">
    <property type="entry name" value="Reductase_C"/>
    <property type="match status" value="1"/>
</dbReference>
<dbReference type="InterPro" id="IPR050446">
    <property type="entry name" value="FAD-oxidoreductase/Apoptosis"/>
</dbReference>
<dbReference type="EMBL" id="RBXT01000001">
    <property type="protein sequence ID" value="RKT79617.1"/>
    <property type="molecule type" value="Genomic_DNA"/>
</dbReference>
<dbReference type="Pfam" id="PF07992">
    <property type="entry name" value="Pyr_redox_2"/>
    <property type="match status" value="1"/>
</dbReference>
<dbReference type="RefSeq" id="WP_121034489.1">
    <property type="nucleotide sequence ID" value="NZ_RBXT01000001.1"/>
</dbReference>
<proteinExistence type="predicted"/>
<evidence type="ECO:0000256" key="2">
    <source>
        <dbReference type="ARBA" id="ARBA00022630"/>
    </source>
</evidence>
<feature type="domain" description="FAD/NAD(P)-binding" evidence="5">
    <location>
        <begin position="14"/>
        <end position="327"/>
    </location>
</feature>
<dbReference type="PRINTS" id="PR00411">
    <property type="entry name" value="PNDRDTASEI"/>
</dbReference>
<dbReference type="SUPFAM" id="SSF51905">
    <property type="entry name" value="FAD/NAD(P)-binding domain"/>
    <property type="match status" value="1"/>
</dbReference>
<dbReference type="PANTHER" id="PTHR43557:SF2">
    <property type="entry name" value="RIESKE DOMAIN-CONTAINING PROTEIN-RELATED"/>
    <property type="match status" value="1"/>
</dbReference>
<sequence>MTTAQAPTPTGPEHVVVVGASLAGLSTARALRARGFAGRLTVVGDELHRPYDRPPLSKEFLGHLHAQVELSLEAEDENLDATWRLGERAVGLTPLPGGGARVELSGGDTVEGDGVVLATGASARCTLPGVGLPGVHVLRTLDDAVALRAALHARSDDGGRVVVVGGGFIASEVAATASGLGCRVALVVPDALPLSAALGPLAASVTRLHAEHGVEVVGRARVVGVRPADAADAAGVADAAEGLVVELSTGERVPAATVVLGVGADPTTGWLRGSGVTLDPAAKGAVRCDGTGATDVPGVYAVGDCAVWFHPGLGHHHPVEHWTSAKERGAVVAAALTGADRLPPSRPPYAWSDLYGRRLQLAGYTFLADDLETGGELQDGATLDDASFTAVFRRGGETVAVVSLDQPRVFAGIRRRLADPAPVTAPAVPAVPADATVATPA</sequence>
<evidence type="ECO:0000313" key="8">
    <source>
        <dbReference type="Proteomes" id="UP000278440"/>
    </source>
</evidence>
<gene>
    <name evidence="7" type="ORF">DFJ68_3091</name>
</gene>
<evidence type="ECO:0000256" key="1">
    <source>
        <dbReference type="ARBA" id="ARBA00001974"/>
    </source>
</evidence>
<evidence type="ECO:0000256" key="4">
    <source>
        <dbReference type="ARBA" id="ARBA00023002"/>
    </source>
</evidence>
<evidence type="ECO:0000256" key="3">
    <source>
        <dbReference type="ARBA" id="ARBA00022827"/>
    </source>
</evidence>
<dbReference type="Gene3D" id="3.50.50.60">
    <property type="entry name" value="FAD/NAD(P)-binding domain"/>
    <property type="match status" value="2"/>
</dbReference>
<evidence type="ECO:0000259" key="6">
    <source>
        <dbReference type="Pfam" id="PF14759"/>
    </source>
</evidence>
<dbReference type="PANTHER" id="PTHR43557">
    <property type="entry name" value="APOPTOSIS-INDUCING FACTOR 1"/>
    <property type="match status" value="1"/>
</dbReference>
<dbReference type="InterPro" id="IPR036188">
    <property type="entry name" value="FAD/NAD-bd_sf"/>
</dbReference>
<dbReference type="Gene3D" id="3.30.390.30">
    <property type="match status" value="1"/>
</dbReference>
<feature type="domain" description="Reductase C-terminal" evidence="6">
    <location>
        <begin position="349"/>
        <end position="427"/>
    </location>
</feature>
<keyword evidence="3" id="KW-0274">FAD</keyword>
<accession>A0A495XZ89</accession>
<dbReference type="AlphaFoldDB" id="A0A495XZ89"/>
<organism evidence="7 8">
    <name type="scientific">Terracoccus luteus</name>
    <dbReference type="NCBI Taxonomy" id="53356"/>
    <lineage>
        <taxon>Bacteria</taxon>
        <taxon>Bacillati</taxon>
        <taxon>Actinomycetota</taxon>
        <taxon>Actinomycetes</taxon>
        <taxon>Micrococcales</taxon>
        <taxon>Intrasporangiaceae</taxon>
        <taxon>Terracoccus</taxon>
    </lineage>
</organism>
<dbReference type="SUPFAM" id="SSF55424">
    <property type="entry name" value="FAD/NAD-linked reductases, dimerisation (C-terminal) domain"/>
    <property type="match status" value="1"/>
</dbReference>
<dbReference type="InterPro" id="IPR028202">
    <property type="entry name" value="Reductase_C"/>
</dbReference>
<dbReference type="GO" id="GO:0005737">
    <property type="term" value="C:cytoplasm"/>
    <property type="evidence" value="ECO:0007669"/>
    <property type="project" value="TreeGrafter"/>
</dbReference>
<keyword evidence="8" id="KW-1185">Reference proteome</keyword>
<dbReference type="GO" id="GO:0016651">
    <property type="term" value="F:oxidoreductase activity, acting on NAD(P)H"/>
    <property type="evidence" value="ECO:0007669"/>
    <property type="project" value="TreeGrafter"/>
</dbReference>
<dbReference type="PRINTS" id="PR00368">
    <property type="entry name" value="FADPNR"/>
</dbReference>
<comment type="caution">
    <text evidence="7">The sequence shown here is derived from an EMBL/GenBank/DDBJ whole genome shotgun (WGS) entry which is preliminary data.</text>
</comment>
<dbReference type="Proteomes" id="UP000278440">
    <property type="component" value="Unassembled WGS sequence"/>
</dbReference>
<reference evidence="7 8" key="1">
    <citation type="submission" date="2018-10" db="EMBL/GenBank/DDBJ databases">
        <title>Sequencing the genomes of 1000 actinobacteria strains.</title>
        <authorList>
            <person name="Klenk H.-P."/>
        </authorList>
    </citation>
    <scope>NUCLEOTIDE SEQUENCE [LARGE SCALE GENOMIC DNA]</scope>
    <source>
        <strain evidence="7 8">DSM 44267</strain>
    </source>
</reference>
<evidence type="ECO:0000313" key="7">
    <source>
        <dbReference type="EMBL" id="RKT79617.1"/>
    </source>
</evidence>
<keyword evidence="4" id="KW-0560">Oxidoreductase</keyword>
<protein>
    <submittedName>
        <fullName evidence="7">NADPH-dependent 2,4-dienoyl-CoA reductase/sulfur reductase-like enzyme</fullName>
    </submittedName>
</protein>
<comment type="cofactor">
    <cofactor evidence="1">
        <name>FAD</name>
        <dbReference type="ChEBI" id="CHEBI:57692"/>
    </cofactor>
</comment>
<dbReference type="InterPro" id="IPR023753">
    <property type="entry name" value="FAD/NAD-binding_dom"/>
</dbReference>
<dbReference type="InterPro" id="IPR016156">
    <property type="entry name" value="FAD/NAD-linked_Rdtase_dimer_sf"/>
</dbReference>
<keyword evidence="2" id="KW-0285">Flavoprotein</keyword>
<evidence type="ECO:0000259" key="5">
    <source>
        <dbReference type="Pfam" id="PF07992"/>
    </source>
</evidence>
<name>A0A495XZ89_9MICO</name>